<dbReference type="AlphaFoldDB" id="A0AAV4SHF7"/>
<protein>
    <submittedName>
        <fullName evidence="1">Uncharacterized protein</fullName>
    </submittedName>
</protein>
<name>A0AAV4SHF7_9ARAC</name>
<proteinExistence type="predicted"/>
<comment type="caution">
    <text evidence="1">The sequence shown here is derived from an EMBL/GenBank/DDBJ whole genome shotgun (WGS) entry which is preliminary data.</text>
</comment>
<sequence length="96" mass="11031">MQGRARRDARFLAACLTGRWEGKDLDNLSRTTVLLRSEVSGLSSKSSICHVPAEEKRSPRKSREFFLSYLCVIFLNDVSPNSWGQTFFKGWCEWVL</sequence>
<reference evidence="1 2" key="1">
    <citation type="submission" date="2021-06" db="EMBL/GenBank/DDBJ databases">
        <title>Caerostris darwini draft genome.</title>
        <authorList>
            <person name="Kono N."/>
            <person name="Arakawa K."/>
        </authorList>
    </citation>
    <scope>NUCLEOTIDE SEQUENCE [LARGE SCALE GENOMIC DNA]</scope>
</reference>
<organism evidence="1 2">
    <name type="scientific">Caerostris darwini</name>
    <dbReference type="NCBI Taxonomy" id="1538125"/>
    <lineage>
        <taxon>Eukaryota</taxon>
        <taxon>Metazoa</taxon>
        <taxon>Ecdysozoa</taxon>
        <taxon>Arthropoda</taxon>
        <taxon>Chelicerata</taxon>
        <taxon>Arachnida</taxon>
        <taxon>Araneae</taxon>
        <taxon>Araneomorphae</taxon>
        <taxon>Entelegynae</taxon>
        <taxon>Araneoidea</taxon>
        <taxon>Araneidae</taxon>
        <taxon>Caerostris</taxon>
    </lineage>
</organism>
<evidence type="ECO:0000313" key="1">
    <source>
        <dbReference type="EMBL" id="GIY32601.1"/>
    </source>
</evidence>
<keyword evidence="2" id="KW-1185">Reference proteome</keyword>
<accession>A0AAV4SHF7</accession>
<evidence type="ECO:0000313" key="2">
    <source>
        <dbReference type="Proteomes" id="UP001054837"/>
    </source>
</evidence>
<dbReference type="Proteomes" id="UP001054837">
    <property type="component" value="Unassembled WGS sequence"/>
</dbReference>
<dbReference type="EMBL" id="BPLQ01007823">
    <property type="protein sequence ID" value="GIY32601.1"/>
    <property type="molecule type" value="Genomic_DNA"/>
</dbReference>
<gene>
    <name evidence="1" type="ORF">CDAR_412891</name>
</gene>